<dbReference type="RefSeq" id="WP_160202964.1">
    <property type="nucleotide sequence ID" value="NZ_QXWK01000031.1"/>
</dbReference>
<reference evidence="3 4" key="1">
    <citation type="submission" date="2018-08" db="EMBL/GenBank/DDBJ databases">
        <title>Murine metabolic-syndrome-specific gut microbial biobank.</title>
        <authorList>
            <person name="Liu C."/>
        </authorList>
    </citation>
    <scope>NUCLEOTIDE SEQUENCE [LARGE SCALE GENOMIC DNA]</scope>
    <source>
        <strain evidence="3 4">28</strain>
    </source>
</reference>
<dbReference type="PANTHER" id="PTHR11014">
    <property type="entry name" value="PEPTIDASE M20 FAMILY MEMBER"/>
    <property type="match status" value="1"/>
</dbReference>
<evidence type="ECO:0000313" key="4">
    <source>
        <dbReference type="Proteomes" id="UP000446866"/>
    </source>
</evidence>
<keyword evidence="4" id="KW-1185">Reference proteome</keyword>
<proteinExistence type="predicted"/>
<keyword evidence="1" id="KW-0479">Metal-binding</keyword>
<dbReference type="PANTHER" id="PTHR11014:SF169">
    <property type="entry name" value="CLAN MH, FAMILY M20, PEPTIDASE T-LIKE METALLOPEPTIDASE"/>
    <property type="match status" value="1"/>
</dbReference>
<dbReference type="Proteomes" id="UP000446866">
    <property type="component" value="Unassembled WGS sequence"/>
</dbReference>
<comment type="caution">
    <text evidence="3">The sequence shown here is derived from an EMBL/GenBank/DDBJ whole genome shotgun (WGS) entry which is preliminary data.</text>
</comment>
<dbReference type="InterPro" id="IPR036264">
    <property type="entry name" value="Bact_exopeptidase_dim_dom"/>
</dbReference>
<dbReference type="SUPFAM" id="SSF55031">
    <property type="entry name" value="Bacterial exopeptidase dimerisation domain"/>
    <property type="match status" value="1"/>
</dbReference>
<dbReference type="Pfam" id="PF07687">
    <property type="entry name" value="M20_dimer"/>
    <property type="match status" value="1"/>
</dbReference>
<protein>
    <submittedName>
        <fullName evidence="3">Amidohydrolase</fullName>
    </submittedName>
</protein>
<dbReference type="InterPro" id="IPR002933">
    <property type="entry name" value="Peptidase_M20"/>
</dbReference>
<sequence>MKQELLEKAIALRHELHRYPELSEKEVRTKKILMEFIKVNTDLQVVDRGQWFYAVYEPKQKSEKGRIAFRADMDAISVFEDSNLPYASENPGVAHKCGHDGHSAALAAFAMELSETGTDREVYLIFQHAEENGAGGKVCAQLIEEKQIEAVYALHNFPGFEEGALLLREGTINCASMGMELTFTGVSAHASQPEKGRNPAAVISRLVLALEKMAAPECHEGLILATVVQVDIGERAFGVAAHKGKLLLTIRGQIEDEMNALRDRIENFAKEQAQQYGLLLQTAYHDVFPETYNHGESIEKIRKITDEKGWKTQTLENPIRSSEDFGWYLKKASGALVWMGAGMECTPIHSAEFDYNDNLIERSVLFFQSLL</sequence>
<dbReference type="NCBIfam" id="TIGR01891">
    <property type="entry name" value="amidohydrolases"/>
    <property type="match status" value="1"/>
</dbReference>
<feature type="binding site" evidence="1">
    <location>
        <position position="99"/>
    </location>
    <ligand>
        <name>Mn(2+)</name>
        <dbReference type="ChEBI" id="CHEBI:29035"/>
        <label>2</label>
    </ligand>
</feature>
<dbReference type="AlphaFoldDB" id="A0A845QPP1"/>
<dbReference type="Gene3D" id="3.30.70.360">
    <property type="match status" value="1"/>
</dbReference>
<feature type="binding site" evidence="1">
    <location>
        <position position="155"/>
    </location>
    <ligand>
        <name>Mn(2+)</name>
        <dbReference type="ChEBI" id="CHEBI:29035"/>
        <label>2</label>
    </ligand>
</feature>
<feature type="domain" description="Peptidase M20 dimerisation" evidence="2">
    <location>
        <begin position="176"/>
        <end position="275"/>
    </location>
</feature>
<dbReference type="InterPro" id="IPR011650">
    <property type="entry name" value="Peptidase_M20_dimer"/>
</dbReference>
<dbReference type="EMBL" id="QXWK01000031">
    <property type="protein sequence ID" value="NBH62677.1"/>
    <property type="molecule type" value="Genomic_DNA"/>
</dbReference>
<dbReference type="InterPro" id="IPR017439">
    <property type="entry name" value="Amidohydrolase"/>
</dbReference>
<feature type="binding site" evidence="1">
    <location>
        <position position="131"/>
    </location>
    <ligand>
        <name>Mn(2+)</name>
        <dbReference type="ChEBI" id="CHEBI:29035"/>
        <label>2</label>
    </ligand>
</feature>
<evidence type="ECO:0000313" key="3">
    <source>
        <dbReference type="EMBL" id="NBH62677.1"/>
    </source>
</evidence>
<dbReference type="GO" id="GO:0016787">
    <property type="term" value="F:hydrolase activity"/>
    <property type="evidence" value="ECO:0007669"/>
    <property type="project" value="UniProtKB-KW"/>
</dbReference>
<evidence type="ECO:0000259" key="2">
    <source>
        <dbReference type="Pfam" id="PF07687"/>
    </source>
</evidence>
<dbReference type="GO" id="GO:0046872">
    <property type="term" value="F:metal ion binding"/>
    <property type="evidence" value="ECO:0007669"/>
    <property type="project" value="UniProtKB-KW"/>
</dbReference>
<dbReference type="Pfam" id="PF01546">
    <property type="entry name" value="Peptidase_M20"/>
    <property type="match status" value="1"/>
</dbReference>
<dbReference type="PIRSF" id="PIRSF005962">
    <property type="entry name" value="Pept_M20D_amidohydro"/>
    <property type="match status" value="1"/>
</dbReference>
<accession>A0A845QPP1</accession>
<feature type="binding site" evidence="1">
    <location>
        <position position="97"/>
    </location>
    <ligand>
        <name>Mn(2+)</name>
        <dbReference type="ChEBI" id="CHEBI:29035"/>
        <label>2</label>
    </ligand>
</feature>
<name>A0A845QPP1_9FIRM</name>
<organism evidence="3 4">
    <name type="scientific">Anaerotruncus colihominis</name>
    <dbReference type="NCBI Taxonomy" id="169435"/>
    <lineage>
        <taxon>Bacteria</taxon>
        <taxon>Bacillati</taxon>
        <taxon>Bacillota</taxon>
        <taxon>Clostridia</taxon>
        <taxon>Eubacteriales</taxon>
        <taxon>Oscillospiraceae</taxon>
        <taxon>Anaerotruncus</taxon>
    </lineage>
</organism>
<keyword evidence="3" id="KW-0378">Hydrolase</keyword>
<gene>
    <name evidence="3" type="ORF">D0435_13560</name>
</gene>
<keyword evidence="1" id="KW-0464">Manganese</keyword>
<feature type="binding site" evidence="1">
    <location>
        <position position="349"/>
    </location>
    <ligand>
        <name>Mn(2+)</name>
        <dbReference type="ChEBI" id="CHEBI:29035"/>
        <label>2</label>
    </ligand>
</feature>
<dbReference type="SUPFAM" id="SSF53187">
    <property type="entry name" value="Zn-dependent exopeptidases"/>
    <property type="match status" value="1"/>
</dbReference>
<evidence type="ECO:0000256" key="1">
    <source>
        <dbReference type="PIRSR" id="PIRSR005962-1"/>
    </source>
</evidence>
<dbReference type="Gene3D" id="3.40.630.10">
    <property type="entry name" value="Zn peptidases"/>
    <property type="match status" value="1"/>
</dbReference>
<comment type="cofactor">
    <cofactor evidence="1">
        <name>Mn(2+)</name>
        <dbReference type="ChEBI" id="CHEBI:29035"/>
    </cofactor>
    <text evidence="1">The Mn(2+) ion enhances activity.</text>
</comment>